<evidence type="ECO:0000313" key="1">
    <source>
        <dbReference type="EMBL" id="KKK86834.1"/>
    </source>
</evidence>
<reference evidence="1" key="1">
    <citation type="journal article" date="2015" name="Nature">
        <title>Complex archaea that bridge the gap between prokaryotes and eukaryotes.</title>
        <authorList>
            <person name="Spang A."/>
            <person name="Saw J.H."/>
            <person name="Jorgensen S.L."/>
            <person name="Zaremba-Niedzwiedzka K."/>
            <person name="Martijn J."/>
            <person name="Lind A.E."/>
            <person name="van Eijk R."/>
            <person name="Schleper C."/>
            <person name="Guy L."/>
            <person name="Ettema T.J."/>
        </authorList>
    </citation>
    <scope>NUCLEOTIDE SEQUENCE</scope>
</reference>
<comment type="caution">
    <text evidence="1">The sequence shown here is derived from an EMBL/GenBank/DDBJ whole genome shotgun (WGS) entry which is preliminary data.</text>
</comment>
<name>A0A0F9B7Z4_9ZZZZ</name>
<feature type="non-terminal residue" evidence="1">
    <location>
        <position position="78"/>
    </location>
</feature>
<dbReference type="AlphaFoldDB" id="A0A0F9B7Z4"/>
<dbReference type="EMBL" id="LAZR01050672">
    <property type="protein sequence ID" value="KKK86834.1"/>
    <property type="molecule type" value="Genomic_DNA"/>
</dbReference>
<gene>
    <name evidence="1" type="ORF">LCGC14_2759300</name>
</gene>
<proteinExistence type="predicted"/>
<accession>A0A0F9B7Z4</accession>
<organism evidence="1">
    <name type="scientific">marine sediment metagenome</name>
    <dbReference type="NCBI Taxonomy" id="412755"/>
    <lineage>
        <taxon>unclassified sequences</taxon>
        <taxon>metagenomes</taxon>
        <taxon>ecological metagenomes</taxon>
    </lineage>
</organism>
<protein>
    <submittedName>
        <fullName evidence="1">Uncharacterized protein</fullName>
    </submittedName>
</protein>
<sequence>MLKSAVRTLIQEQMDDASASRWSAANLDLLTETVYDEGWSEMLDQHMWLNSFRQVITATGNLTTPGFLDTSVAGNILT</sequence>